<dbReference type="EMBL" id="CAFBMK010000121">
    <property type="protein sequence ID" value="CAB4923964.1"/>
    <property type="molecule type" value="Genomic_DNA"/>
</dbReference>
<accession>A0A6J7HZU6</accession>
<keyword evidence="1" id="KW-0472">Membrane</keyword>
<feature type="transmembrane region" description="Helical" evidence="1">
    <location>
        <begin position="149"/>
        <end position="166"/>
    </location>
</feature>
<evidence type="ECO:0000313" key="2">
    <source>
        <dbReference type="EMBL" id="CAB4923964.1"/>
    </source>
</evidence>
<name>A0A6J7HZU6_9ZZZZ</name>
<gene>
    <name evidence="2" type="ORF">UFOPK3564_01998</name>
</gene>
<keyword evidence="1" id="KW-0812">Transmembrane</keyword>
<feature type="transmembrane region" description="Helical" evidence="1">
    <location>
        <begin position="104"/>
        <end position="129"/>
    </location>
</feature>
<sequence>MVVLALIALELVCLYVLGRRLLDGLVGDAVRAGRPRRWATWTLLAPGVTLHEASHAAVATFLGGRVVRFVPFRPAPMRGGGVLLGEVRWHPSPIPVLGGPVGRALVGLAPLVLVPGVVYAAGCALVPGVALGDLPHELPAALVERPVDVGALLWLFVALSASIGLLPSRIDHQDLPRALALLALAAVAWLVWRGGIDAADGRRLITDAAVPATFLAELLAPPAAVAAVGGLLLRR</sequence>
<feature type="transmembrane region" description="Helical" evidence="1">
    <location>
        <begin position="178"/>
        <end position="196"/>
    </location>
</feature>
<protein>
    <submittedName>
        <fullName evidence="2">Unannotated protein</fullName>
    </submittedName>
</protein>
<proteinExistence type="predicted"/>
<reference evidence="2" key="1">
    <citation type="submission" date="2020-05" db="EMBL/GenBank/DDBJ databases">
        <authorList>
            <person name="Chiriac C."/>
            <person name="Salcher M."/>
            <person name="Ghai R."/>
            <person name="Kavagutti S V."/>
        </authorList>
    </citation>
    <scope>NUCLEOTIDE SEQUENCE</scope>
</reference>
<evidence type="ECO:0000256" key="1">
    <source>
        <dbReference type="SAM" id="Phobius"/>
    </source>
</evidence>
<feature type="transmembrane region" description="Helical" evidence="1">
    <location>
        <begin position="208"/>
        <end position="233"/>
    </location>
</feature>
<dbReference type="AlphaFoldDB" id="A0A6J7HZU6"/>
<organism evidence="2">
    <name type="scientific">freshwater metagenome</name>
    <dbReference type="NCBI Taxonomy" id="449393"/>
    <lineage>
        <taxon>unclassified sequences</taxon>
        <taxon>metagenomes</taxon>
        <taxon>ecological metagenomes</taxon>
    </lineage>
</organism>
<keyword evidence="1" id="KW-1133">Transmembrane helix</keyword>